<name>A0ACC3ZGM8_COLTU</name>
<protein>
    <submittedName>
        <fullName evidence="1">Transmembrane alpha-helix domain-containing protein</fullName>
    </submittedName>
</protein>
<proteinExistence type="predicted"/>
<dbReference type="Proteomes" id="UP000805649">
    <property type="component" value="Unassembled WGS sequence"/>
</dbReference>
<dbReference type="EMBL" id="VUJX02000001">
    <property type="protein sequence ID" value="KAL0943319.1"/>
    <property type="molecule type" value="Genomic_DNA"/>
</dbReference>
<sequence>MVAAKLDPNAWYQISETRVVNVSEKIDPNLQNTNQGLRVFPLAPQAWQFQPVGDVDGRYLIRLNISGVRDQLSVCWRANEINLSGTIGCMRTTESDESQQWDISEWGLGDGSYKFANVKNGSRYVLDVHPGSNLFMSSDIEGTEGVSAKQLAQHWVMTSERPVNDKTYSTIYSTPASTSATETVTDTAATGTAATAATAATGSNSSGATSNPTSGSTPDNSSSSGGLTAGGAAGIGVGVSLAVVALIGAAVFFWWRRKKANKGTPLSQTSHEEMGKGGHAPGNLSPGTINASTVPSVTSPNTPHNDYYAQEAKVLGHMQPHAHAAEAGHNPVYEAPTDTRYELDTGLHGYGGNAPAQLDDNTRR</sequence>
<gene>
    <name evidence="1" type="ORF">CTRU02_201205</name>
</gene>
<keyword evidence="1" id="KW-0472">Membrane</keyword>
<organism evidence="1 2">
    <name type="scientific">Colletotrichum truncatum</name>
    <name type="common">Anthracnose fungus</name>
    <name type="synonym">Colletotrichum capsici</name>
    <dbReference type="NCBI Taxonomy" id="5467"/>
    <lineage>
        <taxon>Eukaryota</taxon>
        <taxon>Fungi</taxon>
        <taxon>Dikarya</taxon>
        <taxon>Ascomycota</taxon>
        <taxon>Pezizomycotina</taxon>
        <taxon>Sordariomycetes</taxon>
        <taxon>Hypocreomycetidae</taxon>
        <taxon>Glomerellales</taxon>
        <taxon>Glomerellaceae</taxon>
        <taxon>Colletotrichum</taxon>
        <taxon>Colletotrichum truncatum species complex</taxon>
    </lineage>
</organism>
<evidence type="ECO:0000313" key="1">
    <source>
        <dbReference type="EMBL" id="KAL0943319.1"/>
    </source>
</evidence>
<accession>A0ACC3ZGM8</accession>
<keyword evidence="2" id="KW-1185">Reference proteome</keyword>
<comment type="caution">
    <text evidence="1">The sequence shown here is derived from an EMBL/GenBank/DDBJ whole genome shotgun (WGS) entry which is preliminary data.</text>
</comment>
<reference evidence="1 2" key="1">
    <citation type="journal article" date="2020" name="Phytopathology">
        <title>Genome Sequence Resources of Colletotrichum truncatum, C. plurivorum, C. musicola, and C. sojae: Four Species Pathogenic to Soybean (Glycine max).</title>
        <authorList>
            <person name="Rogerio F."/>
            <person name="Boufleur T.R."/>
            <person name="Ciampi-Guillardi M."/>
            <person name="Sukno S.A."/>
            <person name="Thon M.R."/>
            <person name="Massola Junior N.S."/>
            <person name="Baroncelli R."/>
        </authorList>
    </citation>
    <scope>NUCLEOTIDE SEQUENCE [LARGE SCALE GENOMIC DNA]</scope>
    <source>
        <strain evidence="1 2">CMES1059</strain>
    </source>
</reference>
<keyword evidence="1" id="KW-0812">Transmembrane</keyword>
<evidence type="ECO:0000313" key="2">
    <source>
        <dbReference type="Proteomes" id="UP000805649"/>
    </source>
</evidence>